<keyword evidence="5" id="KW-0539">Nucleus</keyword>
<keyword evidence="8" id="KW-1185">Reference proteome</keyword>
<feature type="region of interest" description="Disordered" evidence="6">
    <location>
        <begin position="21"/>
        <end position="43"/>
    </location>
</feature>
<evidence type="ECO:0000256" key="1">
    <source>
        <dbReference type="ARBA" id="ARBA00004123"/>
    </source>
</evidence>
<comment type="caution">
    <text evidence="7">The sequence shown here is derived from an EMBL/GenBank/DDBJ whole genome shotgun (WGS) entry which is preliminary data.</text>
</comment>
<evidence type="ECO:0000256" key="3">
    <source>
        <dbReference type="ARBA" id="ARBA00023125"/>
    </source>
</evidence>
<evidence type="ECO:0000256" key="4">
    <source>
        <dbReference type="ARBA" id="ARBA00023163"/>
    </source>
</evidence>
<dbReference type="InterPro" id="IPR015300">
    <property type="entry name" value="DNA-bd_pseudobarrel_sf"/>
</dbReference>
<name>A0A9K3DWE2_HELAN</name>
<reference evidence="7" key="1">
    <citation type="journal article" date="2017" name="Nature">
        <title>The sunflower genome provides insights into oil metabolism, flowering and Asterid evolution.</title>
        <authorList>
            <person name="Badouin H."/>
            <person name="Gouzy J."/>
            <person name="Grassa C.J."/>
            <person name="Murat F."/>
            <person name="Staton S.E."/>
            <person name="Cottret L."/>
            <person name="Lelandais-Briere C."/>
            <person name="Owens G.L."/>
            <person name="Carrere S."/>
            <person name="Mayjonade B."/>
            <person name="Legrand L."/>
            <person name="Gill N."/>
            <person name="Kane N.C."/>
            <person name="Bowers J.E."/>
            <person name="Hubner S."/>
            <person name="Bellec A."/>
            <person name="Berard A."/>
            <person name="Berges H."/>
            <person name="Blanchet N."/>
            <person name="Boniface M.C."/>
            <person name="Brunel D."/>
            <person name="Catrice O."/>
            <person name="Chaidir N."/>
            <person name="Claudel C."/>
            <person name="Donnadieu C."/>
            <person name="Faraut T."/>
            <person name="Fievet G."/>
            <person name="Helmstetter N."/>
            <person name="King M."/>
            <person name="Knapp S.J."/>
            <person name="Lai Z."/>
            <person name="Le Paslier M.C."/>
            <person name="Lippi Y."/>
            <person name="Lorenzon L."/>
            <person name="Mandel J.R."/>
            <person name="Marage G."/>
            <person name="Marchand G."/>
            <person name="Marquand E."/>
            <person name="Bret-Mestries E."/>
            <person name="Morien E."/>
            <person name="Nambeesan S."/>
            <person name="Nguyen T."/>
            <person name="Pegot-Espagnet P."/>
            <person name="Pouilly N."/>
            <person name="Raftis F."/>
            <person name="Sallet E."/>
            <person name="Schiex T."/>
            <person name="Thomas J."/>
            <person name="Vandecasteele C."/>
            <person name="Vares D."/>
            <person name="Vear F."/>
            <person name="Vautrin S."/>
            <person name="Crespi M."/>
            <person name="Mangin B."/>
            <person name="Burke J.M."/>
            <person name="Salse J."/>
            <person name="Munos S."/>
            <person name="Vincourt P."/>
            <person name="Rieseberg L.H."/>
            <person name="Langlade N.B."/>
        </authorList>
    </citation>
    <scope>NUCLEOTIDE SEQUENCE</scope>
    <source>
        <tissue evidence="7">Leaves</tissue>
    </source>
</reference>
<dbReference type="Proteomes" id="UP000215914">
    <property type="component" value="Unassembled WGS sequence"/>
</dbReference>
<gene>
    <name evidence="7" type="ORF">HanXRQr2_Chr16g0769221</name>
</gene>
<dbReference type="Gramene" id="mRNA:HanXRQr2_Chr16g0769221">
    <property type="protein sequence ID" value="mRNA:HanXRQr2_Chr16g0769221"/>
    <property type="gene ID" value="HanXRQr2_Chr16g0769221"/>
</dbReference>
<dbReference type="EMBL" id="MNCJ02000331">
    <property type="protein sequence ID" value="KAF5761792.1"/>
    <property type="molecule type" value="Genomic_DNA"/>
</dbReference>
<evidence type="ECO:0000256" key="2">
    <source>
        <dbReference type="ARBA" id="ARBA00023015"/>
    </source>
</evidence>
<dbReference type="GO" id="GO:0005634">
    <property type="term" value="C:nucleus"/>
    <property type="evidence" value="ECO:0007669"/>
    <property type="project" value="UniProtKB-SubCell"/>
</dbReference>
<evidence type="ECO:0000313" key="8">
    <source>
        <dbReference type="Proteomes" id="UP000215914"/>
    </source>
</evidence>
<organism evidence="7 8">
    <name type="scientific">Helianthus annuus</name>
    <name type="common">Common sunflower</name>
    <dbReference type="NCBI Taxonomy" id="4232"/>
    <lineage>
        <taxon>Eukaryota</taxon>
        <taxon>Viridiplantae</taxon>
        <taxon>Streptophyta</taxon>
        <taxon>Embryophyta</taxon>
        <taxon>Tracheophyta</taxon>
        <taxon>Spermatophyta</taxon>
        <taxon>Magnoliopsida</taxon>
        <taxon>eudicotyledons</taxon>
        <taxon>Gunneridae</taxon>
        <taxon>Pentapetalae</taxon>
        <taxon>asterids</taxon>
        <taxon>campanulids</taxon>
        <taxon>Asterales</taxon>
        <taxon>Asteraceae</taxon>
        <taxon>Asteroideae</taxon>
        <taxon>Heliantheae alliance</taxon>
        <taxon>Heliantheae</taxon>
        <taxon>Helianthus</taxon>
    </lineage>
</organism>
<dbReference type="OrthoDB" id="10529191at2759"/>
<keyword evidence="4" id="KW-0804">Transcription</keyword>
<protein>
    <submittedName>
        <fullName evidence="7">Transcription factor B3-Domain family</fullName>
    </submittedName>
</protein>
<evidence type="ECO:0000256" key="5">
    <source>
        <dbReference type="ARBA" id="ARBA00023242"/>
    </source>
</evidence>
<sequence length="198" mass="22273">MLFNTDFLHLMVQESSFVASGKQNQDDAKRRPTLKRKHSPNHNDYLVLRKTGKTSAEMTPEVPDECLGVSTFVISGILGRSKIIKILTAYDTSYAGSILLPKKSVKNELLPLIDSSLHSGVHDGSAQVEVVLANVTDGRSFTLHLTCRRRSYILKNVYKVLKTYGINTGDLVEFYPRKFLDKKLYIGFKFSHVSPRVP</sequence>
<proteinExistence type="predicted"/>
<dbReference type="SUPFAM" id="SSF101936">
    <property type="entry name" value="DNA-binding pseudobarrel domain"/>
    <property type="match status" value="1"/>
</dbReference>
<comment type="subcellular location">
    <subcellularLocation>
        <location evidence="1">Nucleus</location>
    </subcellularLocation>
</comment>
<dbReference type="AlphaFoldDB" id="A0A9K3DWE2"/>
<feature type="compositionally biased region" description="Basic residues" evidence="6">
    <location>
        <begin position="31"/>
        <end position="40"/>
    </location>
</feature>
<keyword evidence="3" id="KW-0238">DNA-binding</keyword>
<evidence type="ECO:0000256" key="6">
    <source>
        <dbReference type="SAM" id="MobiDB-lite"/>
    </source>
</evidence>
<keyword evidence="2" id="KW-0805">Transcription regulation</keyword>
<dbReference type="GO" id="GO:0003677">
    <property type="term" value="F:DNA binding"/>
    <property type="evidence" value="ECO:0007669"/>
    <property type="project" value="UniProtKB-KW"/>
</dbReference>
<dbReference type="Gene3D" id="2.40.330.10">
    <property type="entry name" value="DNA-binding pseudobarrel domain"/>
    <property type="match status" value="1"/>
</dbReference>
<reference evidence="7" key="2">
    <citation type="submission" date="2020-06" db="EMBL/GenBank/DDBJ databases">
        <title>Helianthus annuus Genome sequencing and assembly Release 2.</title>
        <authorList>
            <person name="Gouzy J."/>
            <person name="Langlade N."/>
            <person name="Munos S."/>
        </authorList>
    </citation>
    <scope>NUCLEOTIDE SEQUENCE</scope>
    <source>
        <tissue evidence="7">Leaves</tissue>
    </source>
</reference>
<accession>A0A9K3DWE2</accession>
<evidence type="ECO:0000313" key="7">
    <source>
        <dbReference type="EMBL" id="KAF5761792.1"/>
    </source>
</evidence>